<dbReference type="Proteomes" id="UP000193411">
    <property type="component" value="Unassembled WGS sequence"/>
</dbReference>
<comment type="caution">
    <text evidence="2">The sequence shown here is derived from an EMBL/GenBank/DDBJ whole genome shotgun (WGS) entry which is preliminary data.</text>
</comment>
<reference evidence="2 3" key="1">
    <citation type="submission" date="2016-07" db="EMBL/GenBank/DDBJ databases">
        <title>Pervasive Adenine N6-methylation of Active Genes in Fungi.</title>
        <authorList>
            <consortium name="DOE Joint Genome Institute"/>
            <person name="Mondo S.J."/>
            <person name="Dannebaum R.O."/>
            <person name="Kuo R.C."/>
            <person name="Labutti K."/>
            <person name="Haridas S."/>
            <person name="Kuo A."/>
            <person name="Salamov A."/>
            <person name="Ahrendt S.R."/>
            <person name="Lipzen A."/>
            <person name="Sullivan W."/>
            <person name="Andreopoulos W.B."/>
            <person name="Clum A."/>
            <person name="Lindquist E."/>
            <person name="Daum C."/>
            <person name="Ramamoorthy G.K."/>
            <person name="Gryganskyi A."/>
            <person name="Culley D."/>
            <person name="Magnuson J.K."/>
            <person name="James T.Y."/>
            <person name="O'Malley M.A."/>
            <person name="Stajich J.E."/>
            <person name="Spatafora J.W."/>
            <person name="Visel A."/>
            <person name="Grigoriev I.V."/>
        </authorList>
    </citation>
    <scope>NUCLEOTIDE SEQUENCE [LARGE SCALE GENOMIC DNA]</scope>
    <source>
        <strain evidence="2 3">PL171</strain>
    </source>
</reference>
<dbReference type="EMBL" id="MCFL01000057">
    <property type="protein sequence ID" value="ORZ31634.1"/>
    <property type="molecule type" value="Genomic_DNA"/>
</dbReference>
<evidence type="ECO:0000256" key="1">
    <source>
        <dbReference type="SAM" id="SignalP"/>
    </source>
</evidence>
<organism evidence="2 3">
    <name type="scientific">Catenaria anguillulae PL171</name>
    <dbReference type="NCBI Taxonomy" id="765915"/>
    <lineage>
        <taxon>Eukaryota</taxon>
        <taxon>Fungi</taxon>
        <taxon>Fungi incertae sedis</taxon>
        <taxon>Blastocladiomycota</taxon>
        <taxon>Blastocladiomycetes</taxon>
        <taxon>Blastocladiales</taxon>
        <taxon>Catenariaceae</taxon>
        <taxon>Catenaria</taxon>
    </lineage>
</organism>
<proteinExistence type="predicted"/>
<protein>
    <recommendedName>
        <fullName evidence="4">Secreted protein</fullName>
    </recommendedName>
</protein>
<dbReference type="AlphaFoldDB" id="A0A1Y2HCC1"/>
<sequence length="152" mass="16359">MRLTVCWKLFAGCVVLSFGGRCEQPPRCACGVGGQEGSSPVCTIYDDNGVLCCPIPLLSPLPSDLQANRHSFIHRPPLWHRRAFLGRQQHSCSCGPDANQPATPNTVAPIRPPEALLPLKLNVPKVLAKQSPLVTSSHGSILVLSAFGRSRN</sequence>
<feature type="signal peptide" evidence="1">
    <location>
        <begin position="1"/>
        <end position="19"/>
    </location>
</feature>
<feature type="non-terminal residue" evidence="2">
    <location>
        <position position="152"/>
    </location>
</feature>
<gene>
    <name evidence="2" type="ORF">BCR44DRAFT_34998</name>
</gene>
<evidence type="ECO:0000313" key="2">
    <source>
        <dbReference type="EMBL" id="ORZ31634.1"/>
    </source>
</evidence>
<evidence type="ECO:0000313" key="3">
    <source>
        <dbReference type="Proteomes" id="UP000193411"/>
    </source>
</evidence>
<feature type="chain" id="PRO_5012350138" description="Secreted protein" evidence="1">
    <location>
        <begin position="20"/>
        <end position="152"/>
    </location>
</feature>
<accession>A0A1Y2HCC1</accession>
<keyword evidence="3" id="KW-1185">Reference proteome</keyword>
<keyword evidence="1" id="KW-0732">Signal</keyword>
<evidence type="ECO:0008006" key="4">
    <source>
        <dbReference type="Google" id="ProtNLM"/>
    </source>
</evidence>
<name>A0A1Y2HCC1_9FUNG</name>